<reference evidence="1 2" key="1">
    <citation type="submission" date="2019-09" db="EMBL/GenBank/DDBJ databases">
        <title>The complete genome of Methanoplanus sp. FWC-SCC4.</title>
        <authorList>
            <person name="Chen S.-C."/>
            <person name="Zhou Y.-Z."/>
            <person name="Lai M.-C."/>
        </authorList>
    </citation>
    <scope>NUCLEOTIDE SEQUENCE [LARGE SCALE GENOMIC DNA]</scope>
    <source>
        <strain evidence="1 2">FWC-SCC4</strain>
    </source>
</reference>
<name>A0AA97FC51_9EURY</name>
<dbReference type="AlphaFoldDB" id="A0AA97FC51"/>
<dbReference type="Proteomes" id="UP001301797">
    <property type="component" value="Chromosome"/>
</dbReference>
<dbReference type="SUPFAM" id="SSF49777">
    <property type="entry name" value="PEBP-like"/>
    <property type="match status" value="1"/>
</dbReference>
<evidence type="ECO:0000313" key="1">
    <source>
        <dbReference type="EMBL" id="WOF16239.1"/>
    </source>
</evidence>
<dbReference type="InterPro" id="IPR036610">
    <property type="entry name" value="PEBP-like_sf"/>
</dbReference>
<dbReference type="EMBL" id="CP043875">
    <property type="protein sequence ID" value="WOF16239.1"/>
    <property type="molecule type" value="Genomic_DNA"/>
</dbReference>
<dbReference type="CDD" id="cd00865">
    <property type="entry name" value="PEBP_bact_arch"/>
    <property type="match status" value="1"/>
</dbReference>
<dbReference type="NCBIfam" id="TIGR00481">
    <property type="entry name" value="YbhB/YbcL family Raf kinase inhibitor-like protein"/>
    <property type="match status" value="1"/>
</dbReference>
<evidence type="ECO:0000313" key="2">
    <source>
        <dbReference type="Proteomes" id="UP001301797"/>
    </source>
</evidence>
<gene>
    <name evidence="1" type="ORF">F1737_05705</name>
</gene>
<protein>
    <submittedName>
        <fullName evidence="1">YbhB/YbcL family Raf kinase inhibitor-like protein</fullName>
    </submittedName>
</protein>
<dbReference type="PANTHER" id="PTHR30289:SF1">
    <property type="entry name" value="PEBP (PHOSPHATIDYLETHANOLAMINE-BINDING PROTEIN) FAMILY PROTEIN"/>
    <property type="match status" value="1"/>
</dbReference>
<proteinExistence type="predicted"/>
<keyword evidence="1" id="KW-0649">Protein kinase inhibitor</keyword>
<dbReference type="PANTHER" id="PTHR30289">
    <property type="entry name" value="UNCHARACTERIZED PROTEIN YBCL-RELATED"/>
    <property type="match status" value="1"/>
</dbReference>
<accession>A0AA97FC51</accession>
<dbReference type="Pfam" id="PF01161">
    <property type="entry name" value="PBP"/>
    <property type="match status" value="1"/>
</dbReference>
<dbReference type="KEGG" id="mefw:F1737_05705"/>
<dbReference type="GO" id="GO:0004860">
    <property type="term" value="F:protein kinase inhibitor activity"/>
    <property type="evidence" value="ECO:0007669"/>
    <property type="project" value="UniProtKB-KW"/>
</dbReference>
<dbReference type="InterPro" id="IPR008914">
    <property type="entry name" value="PEBP"/>
</dbReference>
<sequence length="156" mass="17332">MQKEIQKLSVSISVLKLPYNYTCDGNDISPEISIGGVSKDVKSMAAIMLDQTSPKGGNFVHWIMWNIDPAIMIPEDIPKKEVIDFPFNAVQGTNGFGKIGYNGPCPKPGENHRYLLKIYGLDTLLDLKPGSNYTDLQNAIHNHEVAYGETFVLYGR</sequence>
<dbReference type="InterPro" id="IPR005247">
    <property type="entry name" value="YbhB_YbcL/LppC-like"/>
</dbReference>
<organism evidence="1 2">
    <name type="scientific">Methanochimaera problematica</name>
    <dbReference type="NCBI Taxonomy" id="2609417"/>
    <lineage>
        <taxon>Archaea</taxon>
        <taxon>Methanobacteriati</taxon>
        <taxon>Methanobacteriota</taxon>
        <taxon>Stenosarchaea group</taxon>
        <taxon>Methanomicrobia</taxon>
        <taxon>Methanomicrobiales</taxon>
        <taxon>Methanomicrobiaceae</taxon>
        <taxon>Methanochimaera</taxon>
    </lineage>
</organism>
<dbReference type="RefSeq" id="WP_317137825.1">
    <property type="nucleotide sequence ID" value="NZ_CP043875.1"/>
</dbReference>
<keyword evidence="2" id="KW-1185">Reference proteome</keyword>
<dbReference type="GeneID" id="85229655"/>
<dbReference type="Gene3D" id="3.90.280.10">
    <property type="entry name" value="PEBP-like"/>
    <property type="match status" value="1"/>
</dbReference>